<dbReference type="AlphaFoldDB" id="A0A0G1P7D0"/>
<evidence type="ECO:0000313" key="2">
    <source>
        <dbReference type="Proteomes" id="UP000033966"/>
    </source>
</evidence>
<protein>
    <recommendedName>
        <fullName evidence="3">Zinc-binding domain-containing protein</fullName>
    </recommendedName>
</protein>
<name>A0A0G1P7D0_9BACT</name>
<feature type="non-terminal residue" evidence="1">
    <location>
        <position position="108"/>
    </location>
</feature>
<dbReference type="Proteomes" id="UP000033966">
    <property type="component" value="Unassembled WGS sequence"/>
</dbReference>
<proteinExistence type="predicted"/>
<organism evidence="1 2">
    <name type="scientific">Candidatus Jorgensenbacteria bacterium GW2011_GWA2_45_13</name>
    <dbReference type="NCBI Taxonomy" id="1618662"/>
    <lineage>
        <taxon>Bacteria</taxon>
        <taxon>Candidatus Joergenseniibacteriota</taxon>
    </lineage>
</organism>
<reference evidence="1 2" key="1">
    <citation type="journal article" date="2015" name="Nature">
        <title>rRNA introns, odd ribosomes, and small enigmatic genomes across a large radiation of phyla.</title>
        <authorList>
            <person name="Brown C.T."/>
            <person name="Hug L.A."/>
            <person name="Thomas B.C."/>
            <person name="Sharon I."/>
            <person name="Castelle C.J."/>
            <person name="Singh A."/>
            <person name="Wilkins M.J."/>
            <person name="Williams K.H."/>
            <person name="Banfield J.F."/>
        </authorList>
    </citation>
    <scope>NUCLEOTIDE SEQUENCE [LARGE SCALE GENOMIC DNA]</scope>
</reference>
<comment type="caution">
    <text evidence="1">The sequence shown here is derived from an EMBL/GenBank/DDBJ whole genome shotgun (WGS) entry which is preliminary data.</text>
</comment>
<evidence type="ECO:0000313" key="1">
    <source>
        <dbReference type="EMBL" id="KKT92284.1"/>
    </source>
</evidence>
<dbReference type="EMBL" id="LCKF01000003">
    <property type="protein sequence ID" value="KKT92284.1"/>
    <property type="molecule type" value="Genomic_DNA"/>
</dbReference>
<evidence type="ECO:0008006" key="3">
    <source>
        <dbReference type="Google" id="ProtNLM"/>
    </source>
</evidence>
<sequence length="108" mass="12959">MKETEIHSINSGQVKICQNCHRDFTIESEDFDFYKKIVVPAPTFCPMCRRERLLSWRNERSLFRRKCAATGKDIVSIFSPESPAVVYDRDYWWSDKWDPMDYGKEYDF</sequence>
<gene>
    <name evidence="1" type="ORF">UW92_C0003G0001</name>
</gene>
<accession>A0A0G1P7D0</accession>